<name>A0A1I2V9A4_9FIRM</name>
<dbReference type="GO" id="GO:1903805">
    <property type="term" value="P:L-valine import across plasma membrane"/>
    <property type="evidence" value="ECO:0007669"/>
    <property type="project" value="TreeGrafter"/>
</dbReference>
<organism evidence="5 6">
    <name type="scientific">Desulfotruncus arcticus DSM 17038</name>
    <dbReference type="NCBI Taxonomy" id="1121424"/>
    <lineage>
        <taxon>Bacteria</taxon>
        <taxon>Bacillati</taxon>
        <taxon>Bacillota</taxon>
        <taxon>Clostridia</taxon>
        <taxon>Eubacteriales</taxon>
        <taxon>Desulfallaceae</taxon>
        <taxon>Desulfotruncus</taxon>
    </lineage>
</organism>
<protein>
    <submittedName>
        <fullName evidence="5">Branched-chain amino acid transport system ATP-binding protein</fullName>
    </submittedName>
</protein>
<dbReference type="Pfam" id="PF00005">
    <property type="entry name" value="ABC_tran"/>
    <property type="match status" value="1"/>
</dbReference>
<dbReference type="PROSITE" id="PS50893">
    <property type="entry name" value="ABC_TRANSPORTER_2"/>
    <property type="match status" value="1"/>
</dbReference>
<evidence type="ECO:0000256" key="3">
    <source>
        <dbReference type="ARBA" id="ARBA00022840"/>
    </source>
</evidence>
<dbReference type="InterPro" id="IPR027417">
    <property type="entry name" value="P-loop_NTPase"/>
</dbReference>
<reference evidence="6" key="1">
    <citation type="submission" date="2016-10" db="EMBL/GenBank/DDBJ databases">
        <authorList>
            <person name="Varghese N."/>
            <person name="Submissions S."/>
        </authorList>
    </citation>
    <scope>NUCLEOTIDE SEQUENCE [LARGE SCALE GENOMIC DNA]</scope>
    <source>
        <strain evidence="6">DSM 17038</strain>
    </source>
</reference>
<dbReference type="CDD" id="cd03219">
    <property type="entry name" value="ABC_Mj1267_LivG_branched"/>
    <property type="match status" value="1"/>
</dbReference>
<dbReference type="RefSeq" id="WP_092472115.1">
    <property type="nucleotide sequence ID" value="NZ_FOOX01000010.1"/>
</dbReference>
<evidence type="ECO:0000259" key="4">
    <source>
        <dbReference type="PROSITE" id="PS50893"/>
    </source>
</evidence>
<dbReference type="GO" id="GO:0005304">
    <property type="term" value="F:L-valine transmembrane transporter activity"/>
    <property type="evidence" value="ECO:0007669"/>
    <property type="project" value="TreeGrafter"/>
</dbReference>
<dbReference type="InterPro" id="IPR003439">
    <property type="entry name" value="ABC_transporter-like_ATP-bd"/>
</dbReference>
<dbReference type="Gene3D" id="3.40.50.300">
    <property type="entry name" value="P-loop containing nucleotide triphosphate hydrolases"/>
    <property type="match status" value="1"/>
</dbReference>
<evidence type="ECO:0000256" key="1">
    <source>
        <dbReference type="ARBA" id="ARBA00022448"/>
    </source>
</evidence>
<dbReference type="SMART" id="SM00382">
    <property type="entry name" value="AAA"/>
    <property type="match status" value="1"/>
</dbReference>
<dbReference type="PANTHER" id="PTHR45772:SF7">
    <property type="entry name" value="AMINO ACID ABC TRANSPORTER ATP-BINDING PROTEIN"/>
    <property type="match status" value="1"/>
</dbReference>
<dbReference type="AlphaFoldDB" id="A0A1I2V9A4"/>
<dbReference type="SUPFAM" id="SSF52540">
    <property type="entry name" value="P-loop containing nucleoside triphosphate hydrolases"/>
    <property type="match status" value="1"/>
</dbReference>
<keyword evidence="6" id="KW-1185">Reference proteome</keyword>
<dbReference type="STRING" id="341036.SAMN05660649_02924"/>
<sequence>MDVLLEAIELTKQYKGLKAVAGYSVKISRGEIRGLIGPNGAGKTTTFNLLTSMVKSTSGNIYFEGKKITGVRADQIARLGICRTFQNIRLFKNLTVLENVLIAAQIKKKYNFMSVLLSSPSFLREEKHLVDRSLELLETMGLINAKDIKARNLPYGQQRKLEIARALAVGPKLLLLDEPAAGMNPSESTELMGLIRYLRDKFKLTIFLIEHDMKFVMNLCEKIQVLNYGTLIAEGSAAEIQNNPDVISAYLGRAVESA</sequence>
<dbReference type="EMBL" id="FOOX01000010">
    <property type="protein sequence ID" value="SFG84777.1"/>
    <property type="molecule type" value="Genomic_DNA"/>
</dbReference>
<dbReference type="GO" id="GO:1903806">
    <property type="term" value="P:L-isoleucine import across plasma membrane"/>
    <property type="evidence" value="ECO:0007669"/>
    <property type="project" value="TreeGrafter"/>
</dbReference>
<evidence type="ECO:0000313" key="5">
    <source>
        <dbReference type="EMBL" id="SFG84777.1"/>
    </source>
</evidence>
<evidence type="ECO:0000256" key="2">
    <source>
        <dbReference type="ARBA" id="ARBA00022741"/>
    </source>
</evidence>
<proteinExistence type="predicted"/>
<dbReference type="InterPro" id="IPR051120">
    <property type="entry name" value="ABC_AA/LPS_Transport"/>
</dbReference>
<keyword evidence="3 5" id="KW-0067">ATP-binding</keyword>
<dbReference type="OrthoDB" id="9779136at2"/>
<dbReference type="GO" id="GO:0015188">
    <property type="term" value="F:L-isoleucine transmembrane transporter activity"/>
    <property type="evidence" value="ECO:0007669"/>
    <property type="project" value="TreeGrafter"/>
</dbReference>
<dbReference type="PANTHER" id="PTHR45772">
    <property type="entry name" value="CONSERVED COMPONENT OF ABC TRANSPORTER FOR NATURAL AMINO ACIDS-RELATED"/>
    <property type="match status" value="1"/>
</dbReference>
<dbReference type="GO" id="GO:0005886">
    <property type="term" value="C:plasma membrane"/>
    <property type="evidence" value="ECO:0007669"/>
    <property type="project" value="TreeGrafter"/>
</dbReference>
<accession>A0A1I2V9A4</accession>
<feature type="domain" description="ABC transporter" evidence="4">
    <location>
        <begin position="5"/>
        <end position="253"/>
    </location>
</feature>
<dbReference type="GO" id="GO:0042941">
    <property type="term" value="P:D-alanine transmembrane transport"/>
    <property type="evidence" value="ECO:0007669"/>
    <property type="project" value="TreeGrafter"/>
</dbReference>
<dbReference type="Pfam" id="PF12399">
    <property type="entry name" value="BCA_ABC_TP_C"/>
    <property type="match status" value="1"/>
</dbReference>
<dbReference type="Proteomes" id="UP000199337">
    <property type="component" value="Unassembled WGS sequence"/>
</dbReference>
<dbReference type="GO" id="GO:0015808">
    <property type="term" value="P:L-alanine transport"/>
    <property type="evidence" value="ECO:0007669"/>
    <property type="project" value="TreeGrafter"/>
</dbReference>
<dbReference type="InterPro" id="IPR032823">
    <property type="entry name" value="BCA_ABC_TP_C"/>
</dbReference>
<dbReference type="FunFam" id="3.40.50.300:FF:000421">
    <property type="entry name" value="Branched-chain amino acid ABC transporter ATP-binding protein"/>
    <property type="match status" value="1"/>
</dbReference>
<dbReference type="GO" id="GO:0016887">
    <property type="term" value="F:ATP hydrolysis activity"/>
    <property type="evidence" value="ECO:0007669"/>
    <property type="project" value="InterPro"/>
</dbReference>
<gene>
    <name evidence="5" type="ORF">SAMN05660649_02924</name>
</gene>
<dbReference type="InterPro" id="IPR003593">
    <property type="entry name" value="AAA+_ATPase"/>
</dbReference>
<keyword evidence="2" id="KW-0547">Nucleotide-binding</keyword>
<dbReference type="GO" id="GO:0005524">
    <property type="term" value="F:ATP binding"/>
    <property type="evidence" value="ECO:0007669"/>
    <property type="project" value="UniProtKB-KW"/>
</dbReference>
<dbReference type="GO" id="GO:0015192">
    <property type="term" value="F:L-phenylalanine transmembrane transporter activity"/>
    <property type="evidence" value="ECO:0007669"/>
    <property type="project" value="TreeGrafter"/>
</dbReference>
<keyword evidence="1" id="KW-0813">Transport</keyword>
<evidence type="ECO:0000313" key="6">
    <source>
        <dbReference type="Proteomes" id="UP000199337"/>
    </source>
</evidence>